<comment type="caution">
    <text evidence="11">The sequence shown here is derived from an EMBL/GenBank/DDBJ whole genome shotgun (WGS) entry which is preliminary data.</text>
</comment>
<dbReference type="Gene3D" id="3.10.50.40">
    <property type="match status" value="1"/>
</dbReference>
<keyword evidence="5" id="KW-0143">Chaperone</keyword>
<reference evidence="11 12" key="1">
    <citation type="submission" date="2020-08" db="EMBL/GenBank/DDBJ databases">
        <title>Genomic Encyclopedia of Type Strains, Phase IV (KMG-IV): sequencing the most valuable type-strain genomes for metagenomic binning, comparative biology and taxonomic classification.</title>
        <authorList>
            <person name="Goeker M."/>
        </authorList>
    </citation>
    <scope>NUCLEOTIDE SEQUENCE [LARGE SCALE GENOMIC DNA]</scope>
    <source>
        <strain evidence="11 12">DSM 7465</strain>
    </source>
</reference>
<dbReference type="SUPFAM" id="SSF54534">
    <property type="entry name" value="FKBP-like"/>
    <property type="match status" value="2"/>
</dbReference>
<evidence type="ECO:0000256" key="5">
    <source>
        <dbReference type="ARBA" id="ARBA00023186"/>
    </source>
</evidence>
<dbReference type="GO" id="GO:0003755">
    <property type="term" value="F:peptidyl-prolyl cis-trans isomerase activity"/>
    <property type="evidence" value="ECO:0007669"/>
    <property type="project" value="UniProtKB-KW"/>
</dbReference>
<dbReference type="InterPro" id="IPR000297">
    <property type="entry name" value="PPIase_PpiC"/>
</dbReference>
<dbReference type="PANTHER" id="PTHR47637:SF1">
    <property type="entry name" value="CHAPERONE SURA"/>
    <property type="match status" value="1"/>
</dbReference>
<dbReference type="InterPro" id="IPR050280">
    <property type="entry name" value="OMP_Chaperone_SurA"/>
</dbReference>
<keyword evidence="3" id="KW-0574">Periplasm</keyword>
<dbReference type="EMBL" id="JACHOV010000010">
    <property type="protein sequence ID" value="MBB4642243.1"/>
    <property type="molecule type" value="Genomic_DNA"/>
</dbReference>
<protein>
    <recommendedName>
        <fullName evidence="1">Parvulin-like PPIase</fullName>
    </recommendedName>
    <alternativeName>
        <fullName evidence="7">Peptidyl-prolyl cis-trans isomerase plp</fullName>
    </alternativeName>
    <alternativeName>
        <fullName evidence="8">Rotamase plp</fullName>
    </alternativeName>
</protein>
<dbReference type="InterPro" id="IPR015391">
    <property type="entry name" value="SurA_N"/>
</dbReference>
<evidence type="ECO:0000313" key="12">
    <source>
        <dbReference type="Proteomes" id="UP000575068"/>
    </source>
</evidence>
<dbReference type="PROSITE" id="PS50198">
    <property type="entry name" value="PPIC_PPIASE_2"/>
    <property type="match status" value="1"/>
</dbReference>
<feature type="domain" description="PpiC" evidence="10">
    <location>
        <begin position="242"/>
        <end position="339"/>
    </location>
</feature>
<dbReference type="Proteomes" id="UP000575068">
    <property type="component" value="Unassembled WGS sequence"/>
</dbReference>
<organism evidence="11 12">
    <name type="scientific">Rhizorhapis suberifaciens</name>
    <name type="common">corky root of lettuce</name>
    <dbReference type="NCBI Taxonomy" id="13656"/>
    <lineage>
        <taxon>Bacteria</taxon>
        <taxon>Pseudomonadati</taxon>
        <taxon>Pseudomonadota</taxon>
        <taxon>Alphaproteobacteria</taxon>
        <taxon>Sphingomonadales</taxon>
        <taxon>Sphingomonadaceae</taxon>
        <taxon>Rhizorhapis</taxon>
    </lineage>
</organism>
<accession>A0A840HWA7</accession>
<evidence type="ECO:0000256" key="8">
    <source>
        <dbReference type="ARBA" id="ARBA00031484"/>
    </source>
</evidence>
<evidence type="ECO:0000256" key="6">
    <source>
        <dbReference type="ARBA" id="ARBA00023235"/>
    </source>
</evidence>
<evidence type="ECO:0000313" key="11">
    <source>
        <dbReference type="EMBL" id="MBB4642243.1"/>
    </source>
</evidence>
<evidence type="ECO:0000256" key="2">
    <source>
        <dbReference type="ARBA" id="ARBA00022729"/>
    </source>
</evidence>
<evidence type="ECO:0000256" key="9">
    <source>
        <dbReference type="PROSITE-ProRule" id="PRU00278"/>
    </source>
</evidence>
<keyword evidence="6 9" id="KW-0413">Isomerase</keyword>
<dbReference type="InterPro" id="IPR027304">
    <property type="entry name" value="Trigger_fact/SurA_dom_sf"/>
</dbReference>
<sequence length="491" mass="53337">MPHKQRHRIAKLRFSQMVAEPGIMENVAIMERGLLVKTGPGRFFGKSMLALACCGGIMAFGAGGASGQPQDAPPPPPTQNSLNIPQDVTLFGKSDPNIRKATAVINGEIITGTDVDQRLALIITANGGKVGDEEKDRLRLQVLRNLIDETLQIQEAKANDITVDQAEIEQSYARVAQNFGRNPEQFDEFLRTQGSSSASIKRQIEGELAWGRLLRRNVQPFVNVGEEEVQSIIDRLKAAKGEDEYRIGEIYLSATPDNASQIQGNARNIIQQIQQGGSFQAYARQFSEASTAAVGGDLGWVKLAQLPNELALAARDMQVGQIAGPVALPGGFSILYVMDKRKVLTSDPRDALLSLKQLSVVFPAGTTQAQASTKASEFASATRKIQGCGTANEIAAQIGADVVDNDQIRIRDLPLPLQDTLLNLQVGQASPPFGSVKDGVRVLVLCGRDDPQDAGAPSFEQIMAQLEDERVNKRARIYLRDLRRDAVIDYN</sequence>
<dbReference type="AlphaFoldDB" id="A0A840HWA7"/>
<dbReference type="Pfam" id="PF00639">
    <property type="entry name" value="Rotamase"/>
    <property type="match status" value="1"/>
</dbReference>
<dbReference type="PANTHER" id="PTHR47637">
    <property type="entry name" value="CHAPERONE SURA"/>
    <property type="match status" value="1"/>
</dbReference>
<keyword evidence="2" id="KW-0732">Signal</keyword>
<dbReference type="SUPFAM" id="SSF109998">
    <property type="entry name" value="Triger factor/SurA peptide-binding domain-like"/>
    <property type="match status" value="1"/>
</dbReference>
<evidence type="ECO:0000259" key="10">
    <source>
        <dbReference type="PROSITE" id="PS50198"/>
    </source>
</evidence>
<evidence type="ECO:0000256" key="7">
    <source>
        <dbReference type="ARBA" id="ARBA00030642"/>
    </source>
</evidence>
<evidence type="ECO:0000256" key="3">
    <source>
        <dbReference type="ARBA" id="ARBA00022764"/>
    </source>
</evidence>
<dbReference type="Gene3D" id="1.10.4030.10">
    <property type="entry name" value="Porin chaperone SurA, peptide-binding domain"/>
    <property type="match status" value="1"/>
</dbReference>
<dbReference type="Pfam" id="PF09312">
    <property type="entry name" value="SurA_N"/>
    <property type="match status" value="1"/>
</dbReference>
<gene>
    <name evidence="11" type="ORF">HNQ99_002568</name>
</gene>
<dbReference type="InterPro" id="IPR046357">
    <property type="entry name" value="PPIase_dom_sf"/>
</dbReference>
<evidence type="ECO:0000256" key="4">
    <source>
        <dbReference type="ARBA" id="ARBA00023110"/>
    </source>
</evidence>
<keyword evidence="4 9" id="KW-0697">Rotamase</keyword>
<keyword evidence="12" id="KW-1185">Reference proteome</keyword>
<name>A0A840HWA7_9SPHN</name>
<evidence type="ECO:0000256" key="1">
    <source>
        <dbReference type="ARBA" id="ARBA00018370"/>
    </source>
</evidence>
<proteinExistence type="predicted"/>